<keyword evidence="3" id="KW-1185">Reference proteome</keyword>
<name>A0ABP8A9R3_9SPHI</name>
<dbReference type="RefSeq" id="WP_346087153.1">
    <property type="nucleotide sequence ID" value="NZ_BAAAZK010000007.1"/>
</dbReference>
<dbReference type="EMBL" id="BAAAZK010000007">
    <property type="protein sequence ID" value="GAA4180477.1"/>
    <property type="molecule type" value="Genomic_DNA"/>
</dbReference>
<dbReference type="Gene3D" id="1.10.30.50">
    <property type="match status" value="1"/>
</dbReference>
<keyword evidence="2" id="KW-0378">Hydrolase</keyword>
<dbReference type="InterPro" id="IPR002711">
    <property type="entry name" value="HNH"/>
</dbReference>
<dbReference type="InterPro" id="IPR003615">
    <property type="entry name" value="HNH_nuc"/>
</dbReference>
<proteinExistence type="predicted"/>
<organism evidence="2 3">
    <name type="scientific">Sphingobacterium ginsenosidimutans</name>
    <dbReference type="NCBI Taxonomy" id="687845"/>
    <lineage>
        <taxon>Bacteria</taxon>
        <taxon>Pseudomonadati</taxon>
        <taxon>Bacteroidota</taxon>
        <taxon>Sphingobacteriia</taxon>
        <taxon>Sphingobacteriales</taxon>
        <taxon>Sphingobacteriaceae</taxon>
        <taxon>Sphingobacterium</taxon>
    </lineage>
</organism>
<dbReference type="CDD" id="cd00085">
    <property type="entry name" value="HNHc"/>
    <property type="match status" value="1"/>
</dbReference>
<evidence type="ECO:0000313" key="3">
    <source>
        <dbReference type="Proteomes" id="UP001500167"/>
    </source>
</evidence>
<sequence length="264" mass="30586">MMKYVIITENDVSQWKDSTGREYHFPKRYLKYLTKGTSVIYYKGLMKDRSFASKRMTASAHYFGIAQIGDVKQDNDSDKNDYYAEIVNFRPFSSPVLAKQDGQFLESIPTSKIKNYWRDGVREINEECFKKIFSLSDLNDFDATNDSDQGDLESYSRSEGKSKLVYSTKYERDNTLRDKAIEYHGLTCMGCGFNFEKVYGEWGAGFIHVHHTKPLSNGEGEREVNPRTDMVVLCPNCHSMIHRRKNRTLNLDELIILLKTKTPN</sequence>
<dbReference type="GO" id="GO:0004519">
    <property type="term" value="F:endonuclease activity"/>
    <property type="evidence" value="ECO:0007669"/>
    <property type="project" value="UniProtKB-KW"/>
</dbReference>
<dbReference type="Pfam" id="PF01844">
    <property type="entry name" value="HNH"/>
    <property type="match status" value="1"/>
</dbReference>
<keyword evidence="2" id="KW-0540">Nuclease</keyword>
<feature type="domain" description="HNH" evidence="1">
    <location>
        <begin position="188"/>
        <end position="244"/>
    </location>
</feature>
<dbReference type="Proteomes" id="UP001500167">
    <property type="component" value="Unassembled WGS sequence"/>
</dbReference>
<evidence type="ECO:0000259" key="1">
    <source>
        <dbReference type="Pfam" id="PF01844"/>
    </source>
</evidence>
<accession>A0ABP8A9R3</accession>
<evidence type="ECO:0000313" key="2">
    <source>
        <dbReference type="EMBL" id="GAA4180477.1"/>
    </source>
</evidence>
<gene>
    <name evidence="2" type="ORF">GCM10022218_34730</name>
</gene>
<protein>
    <submittedName>
        <fullName evidence="2">HNH endonuclease</fullName>
    </submittedName>
</protein>
<reference evidence="3" key="1">
    <citation type="journal article" date="2019" name="Int. J. Syst. Evol. Microbiol.">
        <title>The Global Catalogue of Microorganisms (GCM) 10K type strain sequencing project: providing services to taxonomists for standard genome sequencing and annotation.</title>
        <authorList>
            <consortium name="The Broad Institute Genomics Platform"/>
            <consortium name="The Broad Institute Genome Sequencing Center for Infectious Disease"/>
            <person name="Wu L."/>
            <person name="Ma J."/>
        </authorList>
    </citation>
    <scope>NUCLEOTIDE SEQUENCE [LARGE SCALE GENOMIC DNA]</scope>
    <source>
        <strain evidence="3">JCM 16722</strain>
    </source>
</reference>
<keyword evidence="2" id="KW-0255">Endonuclease</keyword>
<comment type="caution">
    <text evidence="2">The sequence shown here is derived from an EMBL/GenBank/DDBJ whole genome shotgun (WGS) entry which is preliminary data.</text>
</comment>